<proteinExistence type="predicted"/>
<keyword evidence="1" id="KW-0175">Coiled coil</keyword>
<feature type="region of interest" description="Disordered" evidence="2">
    <location>
        <begin position="1"/>
        <end position="20"/>
    </location>
</feature>
<evidence type="ECO:0000256" key="2">
    <source>
        <dbReference type="SAM" id="MobiDB-lite"/>
    </source>
</evidence>
<evidence type="ECO:0000313" key="4">
    <source>
        <dbReference type="Proteomes" id="UP000605986"/>
    </source>
</evidence>
<organism evidence="3 4">
    <name type="scientific">Fusarium austroafricanum</name>
    <dbReference type="NCBI Taxonomy" id="2364996"/>
    <lineage>
        <taxon>Eukaryota</taxon>
        <taxon>Fungi</taxon>
        <taxon>Dikarya</taxon>
        <taxon>Ascomycota</taxon>
        <taxon>Pezizomycotina</taxon>
        <taxon>Sordariomycetes</taxon>
        <taxon>Hypocreomycetidae</taxon>
        <taxon>Hypocreales</taxon>
        <taxon>Nectriaceae</taxon>
        <taxon>Fusarium</taxon>
        <taxon>Fusarium concolor species complex</taxon>
    </lineage>
</organism>
<gene>
    <name evidence="3" type="ORF">F53441_10794</name>
</gene>
<comment type="caution">
    <text evidence="3">The sequence shown here is derived from an EMBL/GenBank/DDBJ whole genome shotgun (WGS) entry which is preliminary data.</text>
</comment>
<keyword evidence="4" id="KW-1185">Reference proteome</keyword>
<protein>
    <submittedName>
        <fullName evidence="3">Uncharacterized protein</fullName>
    </submittedName>
</protein>
<sequence length="174" mass="19945">MPSPRKRSAEPESPASKLKRQKAELEVKLIDISTDNIERYAESAEKRLVEVTDRACLAKQAHDEKKEVLQNARSTFERAKEDLASVTTERDEAKKIFSQMKIIKEARNFVKYRDACKTKVADLKWQLSVAELDYYCVQMATDSSLEDHKEIDVDKVLQSQVELDAGHSAEEVRE</sequence>
<reference evidence="3" key="1">
    <citation type="submission" date="2020-01" db="EMBL/GenBank/DDBJ databases">
        <title>Identification and distribution of gene clusters putatively required for synthesis of sphingolipid metabolism inhibitors in phylogenetically diverse species of the filamentous fungus Fusarium.</title>
        <authorList>
            <person name="Kim H.-S."/>
            <person name="Busman M."/>
            <person name="Brown D.W."/>
            <person name="Divon H."/>
            <person name="Uhlig S."/>
            <person name="Proctor R.H."/>
        </authorList>
    </citation>
    <scope>NUCLEOTIDE SEQUENCE</scope>
    <source>
        <strain evidence="3">NRRL 53441</strain>
    </source>
</reference>
<dbReference type="AlphaFoldDB" id="A0A8H4K817"/>
<name>A0A8H4K817_9HYPO</name>
<evidence type="ECO:0000256" key="1">
    <source>
        <dbReference type="SAM" id="Coils"/>
    </source>
</evidence>
<accession>A0A8H4K817</accession>
<feature type="coiled-coil region" evidence="1">
    <location>
        <begin position="62"/>
        <end position="96"/>
    </location>
</feature>
<evidence type="ECO:0000313" key="3">
    <source>
        <dbReference type="EMBL" id="KAF4445452.1"/>
    </source>
</evidence>
<dbReference type="Proteomes" id="UP000605986">
    <property type="component" value="Unassembled WGS sequence"/>
</dbReference>
<dbReference type="EMBL" id="JAADJG010000523">
    <property type="protein sequence ID" value="KAF4445452.1"/>
    <property type="molecule type" value="Genomic_DNA"/>
</dbReference>